<dbReference type="InterPro" id="IPR033690">
    <property type="entry name" value="Adenylat_kinase_CS"/>
</dbReference>
<dbReference type="AlphaFoldDB" id="A0A9C7USF7"/>
<dbReference type="NCBIfam" id="TIGR01351">
    <property type="entry name" value="adk"/>
    <property type="match status" value="1"/>
</dbReference>
<dbReference type="InterPro" id="IPR027417">
    <property type="entry name" value="P-loop_NTPase"/>
</dbReference>
<keyword evidence="5" id="KW-0472">Membrane</keyword>
<dbReference type="PROSITE" id="PS00113">
    <property type="entry name" value="ADENYLATE_KINASE"/>
    <property type="match status" value="1"/>
</dbReference>
<proteinExistence type="inferred from homology"/>
<evidence type="ECO:0000256" key="1">
    <source>
        <dbReference type="ARBA" id="ARBA00007220"/>
    </source>
</evidence>
<keyword evidence="3" id="KW-0547">Nucleotide-binding</keyword>
<dbReference type="Gene3D" id="3.40.50.300">
    <property type="entry name" value="P-loop containing nucleotide triphosphate hydrolases"/>
    <property type="match status" value="2"/>
</dbReference>
<dbReference type="PRINTS" id="PR00094">
    <property type="entry name" value="ADENYLTKNASE"/>
</dbReference>
<dbReference type="CDD" id="cd01428">
    <property type="entry name" value="ADK"/>
    <property type="match status" value="1"/>
</dbReference>
<dbReference type="HAMAP" id="MF_00235">
    <property type="entry name" value="Adenylate_kinase_Adk"/>
    <property type="match status" value="1"/>
</dbReference>
<evidence type="ECO:0000313" key="7">
    <source>
        <dbReference type="Proteomes" id="UP001061958"/>
    </source>
</evidence>
<evidence type="ECO:0000313" key="6">
    <source>
        <dbReference type="EMBL" id="GJQ13450.1"/>
    </source>
</evidence>
<evidence type="ECO:0000256" key="4">
    <source>
        <dbReference type="ARBA" id="ARBA00022777"/>
    </source>
</evidence>
<accession>A0A9C7USF7</accession>
<gene>
    <name evidence="6" type="ORF">GpartN1_g5241.t1</name>
</gene>
<feature type="transmembrane region" description="Helical" evidence="5">
    <location>
        <begin position="602"/>
        <end position="624"/>
    </location>
</feature>
<evidence type="ECO:0008006" key="8">
    <source>
        <dbReference type="Google" id="ProtNLM"/>
    </source>
</evidence>
<organism evidence="6 7">
    <name type="scientific">Galdieria partita</name>
    <dbReference type="NCBI Taxonomy" id="83374"/>
    <lineage>
        <taxon>Eukaryota</taxon>
        <taxon>Rhodophyta</taxon>
        <taxon>Bangiophyceae</taxon>
        <taxon>Galdieriales</taxon>
        <taxon>Galdieriaceae</taxon>
        <taxon>Galdieria</taxon>
    </lineage>
</organism>
<dbReference type="InterPro" id="IPR006259">
    <property type="entry name" value="Adenyl_kin_sub"/>
</dbReference>
<dbReference type="SUPFAM" id="SSF52540">
    <property type="entry name" value="P-loop containing nucleoside triphosphate hydrolases"/>
    <property type="match status" value="2"/>
</dbReference>
<dbReference type="Proteomes" id="UP001061958">
    <property type="component" value="Unassembled WGS sequence"/>
</dbReference>
<feature type="transmembrane region" description="Helical" evidence="5">
    <location>
        <begin position="570"/>
        <end position="590"/>
    </location>
</feature>
<keyword evidence="4" id="KW-0418">Kinase</keyword>
<dbReference type="Pfam" id="PF00406">
    <property type="entry name" value="ADK"/>
    <property type="match status" value="2"/>
</dbReference>
<dbReference type="InterPro" id="IPR036193">
    <property type="entry name" value="ADK_active_lid_dom_sf"/>
</dbReference>
<dbReference type="GO" id="GO:0004017">
    <property type="term" value="F:AMP kinase activity"/>
    <property type="evidence" value="ECO:0007669"/>
    <property type="project" value="InterPro"/>
</dbReference>
<keyword evidence="5" id="KW-1133">Transmembrane helix</keyword>
<keyword evidence="7" id="KW-1185">Reference proteome</keyword>
<sequence>MDCYSTTSFVSLLEFRTSHKRTNIETRHCYKTHFLGKERTDQRVFRNSIKSIFFHCSRCHGQSTTRACAETFSVSTEEPQLRTYPLRIIIAGAPASGKGTQCKKIAERYGVVHLSTGDMLREAIQNGTELGKTAKQYMDSGRLVPDDLVIDMLKRRLKEEDCTKRGWLLDGFPRTASQAQALLEAKIDPDLVLVLDVPENELIQRVVGRRLDPITGRIYHLQYSPPEDEQVACRLIQRTDDTEEKAKIRLEAFRTHIRAIEEQFSQVVHINGNRLAEHVFWDIVCEIDQVLGTFHEADTNLQPFGILVLGVPGSNKTEYARLIARMSNALLCDVSDLLVRAVYDGDKVIVGNVVRSAVESGERVPDEIVLQLVHEFLSTHDGYKKRVVFCGFPRTLSQIEFLRNYQFRIEQVFLIDTPDEVTLPRLTCHSLPKLHDNGHINGNRCYSIGSELGWNERTRSSYQVVRKRLSSVYSDWDYIQFAFRGRTHVLYSIDSWNYNTKRIEQALRTPPNPVVLRKVTDVTQVESLREYIESGILFAESRMKPLWDSQWNGLMSMEVLRDGDFGISDLIYRWDLAVLDMAIFYLYFYIQRNLLRVILERTAFYVSLAHSIPWVIISAFYGMYHIRSIESTSFMLRCIQMASKISLPLGIVVRGLRFSVGLHWLYILLTLSSLYYTLVTWRRAFISFDVFLGCPRRRKGYLVDIILKVYRLIVLKRH</sequence>
<dbReference type="GO" id="GO:0005524">
    <property type="term" value="F:ATP binding"/>
    <property type="evidence" value="ECO:0007669"/>
    <property type="project" value="InterPro"/>
</dbReference>
<protein>
    <recommendedName>
        <fullName evidence="8">Adenylate kinase</fullName>
    </recommendedName>
</protein>
<name>A0A9C7USF7_9RHOD</name>
<evidence type="ECO:0000256" key="5">
    <source>
        <dbReference type="SAM" id="Phobius"/>
    </source>
</evidence>
<dbReference type="PANTHER" id="PTHR23359">
    <property type="entry name" value="NUCLEOTIDE KINASE"/>
    <property type="match status" value="1"/>
</dbReference>
<dbReference type="SUPFAM" id="SSF57774">
    <property type="entry name" value="Microbial and mitochondrial ADK, insert 'zinc finger' domain"/>
    <property type="match status" value="1"/>
</dbReference>
<evidence type="ECO:0000256" key="2">
    <source>
        <dbReference type="ARBA" id="ARBA00022679"/>
    </source>
</evidence>
<dbReference type="EMBL" id="BQMJ01000043">
    <property type="protein sequence ID" value="GJQ13450.1"/>
    <property type="molecule type" value="Genomic_DNA"/>
</dbReference>
<comment type="similarity">
    <text evidence="1">Belongs to the adenylate kinase family.</text>
</comment>
<dbReference type="InterPro" id="IPR000850">
    <property type="entry name" value="Adenylat/UMP-CMP_kin"/>
</dbReference>
<reference evidence="6" key="2">
    <citation type="submission" date="2022-01" db="EMBL/GenBank/DDBJ databases">
        <authorList>
            <person name="Hirooka S."/>
            <person name="Miyagishima S.Y."/>
        </authorList>
    </citation>
    <scope>NUCLEOTIDE SEQUENCE</scope>
    <source>
        <strain evidence="6">NBRC 102759</strain>
    </source>
</reference>
<evidence type="ECO:0000256" key="3">
    <source>
        <dbReference type="ARBA" id="ARBA00022741"/>
    </source>
</evidence>
<keyword evidence="5" id="KW-0812">Transmembrane</keyword>
<dbReference type="OrthoDB" id="439792at2759"/>
<comment type="caution">
    <text evidence="6">The sequence shown here is derived from an EMBL/GenBank/DDBJ whole genome shotgun (WGS) entry which is preliminary data.</text>
</comment>
<reference evidence="6" key="1">
    <citation type="journal article" date="2022" name="Proc. Natl. Acad. Sci. U.S.A.">
        <title>Life cycle and functional genomics of the unicellular red alga Galdieria for elucidating algal and plant evolution and industrial use.</title>
        <authorList>
            <person name="Hirooka S."/>
            <person name="Itabashi T."/>
            <person name="Ichinose T.M."/>
            <person name="Onuma R."/>
            <person name="Fujiwara T."/>
            <person name="Yamashita S."/>
            <person name="Jong L.W."/>
            <person name="Tomita R."/>
            <person name="Iwane A.H."/>
            <person name="Miyagishima S.Y."/>
        </authorList>
    </citation>
    <scope>NUCLEOTIDE SEQUENCE</scope>
    <source>
        <strain evidence="6">NBRC 102759</strain>
    </source>
</reference>
<keyword evidence="2" id="KW-0808">Transferase</keyword>